<dbReference type="AlphaFoldDB" id="A0A3P7ICQ2"/>
<keyword evidence="3" id="KW-1185">Reference proteome</keyword>
<protein>
    <recommendedName>
        <fullName evidence="1">ShKT domain-containing protein</fullName>
    </recommendedName>
</protein>
<dbReference type="InterPro" id="IPR003582">
    <property type="entry name" value="ShKT_dom"/>
</dbReference>
<proteinExistence type="predicted"/>
<dbReference type="PANTHER" id="PTHR21724:SF0">
    <property type="entry name" value="SHKT DOMAIN-CONTAINING PROTEIN"/>
    <property type="match status" value="1"/>
</dbReference>
<feature type="domain" description="ShKT" evidence="1">
    <location>
        <begin position="1"/>
        <end position="16"/>
    </location>
</feature>
<feature type="domain" description="ShKT" evidence="1">
    <location>
        <begin position="38"/>
        <end position="63"/>
    </location>
</feature>
<evidence type="ECO:0000313" key="2">
    <source>
        <dbReference type="EMBL" id="VDM65613.1"/>
    </source>
</evidence>
<name>A0A3P7ICQ2_STRVU</name>
<sequence>MQDFVKANCQRTCGYCPTSTTAPASALTVATPAPEKSCASAVDSNANCASWVQNGFCSNTFYTMEQRKTLLSKLQTSNPKDSVLTCFAIKGKKKEGISMRRIASDDQTSNSNGDTEHVRGHRMYRSTKTNSISVGNTVYDTVLRIILSLRQESILNFFLSNTSQLVNEIKVHFSQKYPLEKRLSKTAFRSKV</sequence>
<evidence type="ECO:0000313" key="3">
    <source>
        <dbReference type="Proteomes" id="UP000270094"/>
    </source>
</evidence>
<reference evidence="2 3" key="1">
    <citation type="submission" date="2018-11" db="EMBL/GenBank/DDBJ databases">
        <authorList>
            <consortium name="Pathogen Informatics"/>
        </authorList>
    </citation>
    <scope>NUCLEOTIDE SEQUENCE [LARGE SCALE GENOMIC DNA]</scope>
</reference>
<dbReference type="OrthoDB" id="5873472at2759"/>
<dbReference type="Pfam" id="PF01549">
    <property type="entry name" value="ShK"/>
    <property type="match status" value="2"/>
</dbReference>
<evidence type="ECO:0000259" key="1">
    <source>
        <dbReference type="Pfam" id="PF01549"/>
    </source>
</evidence>
<accession>A0A3P7ICQ2</accession>
<dbReference type="PANTHER" id="PTHR21724">
    <property type="entry name" value="SHKT DOMAIN-CONTAINING PROTEIN"/>
    <property type="match status" value="1"/>
</dbReference>
<gene>
    <name evidence="2" type="ORF">SVUK_LOCUS611</name>
</gene>
<dbReference type="EMBL" id="UYYB01001051">
    <property type="protein sequence ID" value="VDM65613.1"/>
    <property type="molecule type" value="Genomic_DNA"/>
</dbReference>
<organism evidence="2 3">
    <name type="scientific">Strongylus vulgaris</name>
    <name type="common">Blood worm</name>
    <dbReference type="NCBI Taxonomy" id="40348"/>
    <lineage>
        <taxon>Eukaryota</taxon>
        <taxon>Metazoa</taxon>
        <taxon>Ecdysozoa</taxon>
        <taxon>Nematoda</taxon>
        <taxon>Chromadorea</taxon>
        <taxon>Rhabditida</taxon>
        <taxon>Rhabditina</taxon>
        <taxon>Rhabditomorpha</taxon>
        <taxon>Strongyloidea</taxon>
        <taxon>Strongylidae</taxon>
        <taxon>Strongylus</taxon>
    </lineage>
</organism>
<dbReference type="Proteomes" id="UP000270094">
    <property type="component" value="Unassembled WGS sequence"/>
</dbReference>